<dbReference type="InterPro" id="IPR004919">
    <property type="entry name" value="GmrSD_N"/>
</dbReference>
<dbReference type="AlphaFoldDB" id="A0A1C5AH09"/>
<dbReference type="Pfam" id="PF03235">
    <property type="entry name" value="GmrSD_N"/>
    <property type="match status" value="1"/>
</dbReference>
<accession>A0A1C5AH09</accession>
<dbReference type="PANTHER" id="PTHR37292:SF2">
    <property type="entry name" value="DUF262 DOMAIN-CONTAINING PROTEIN"/>
    <property type="match status" value="1"/>
</dbReference>
<dbReference type="EMBL" id="FMCX01000010">
    <property type="protein sequence ID" value="SCF44507.1"/>
    <property type="molecule type" value="Genomic_DNA"/>
</dbReference>
<evidence type="ECO:0000259" key="1">
    <source>
        <dbReference type="Pfam" id="PF03235"/>
    </source>
</evidence>
<sequence>MRSDEAEIRPDPTIALVDDLLVDIARGEIRVPAFQRPFVWRPNQMLELFDSIERGYPIGSLLLWPTDERVPSLDRIGGLPVPPPPEHRQASYLLDGHQRVSTLFGVLNHSLRQGPPEESEWIWQIYRDLRPDPLGSDRYRHQRSGKFTPHLLPLAAVMRTRDFLRHFQRVEVEVKDTRQVDSLIREAEAVTQRIKGYKLTMVRLQGASLSQAVNVYARLNRTGTRMDPDQMVSALTYRRERASVAERIDEIVTSIAETGFGELPRLAVFRTMLAMAGETDILSPRWEVVARDVQNKLHNALPDTARAVKLSVRFLQEQVGVPLARLLPYSHQLVLLAMFFHHRPEPTAAQVDTLRTWFWVTSWTSAFGGATSTQLRRVLQDMRAYALGAGVLPIGPGLVQPMPDDFNLNSARTRAYVIWELLTFPRRLDVMGQPFDVVKVLASGEAQSYRRVVLGDKRPANRLVMPTRPDVRLLDALKNLDLSVGRIQFNESEPDPWGPVLEELGILTEAPPSPTEQVLRSHGIPTKAWRRLCDGNKELFVADRHDYLTERLRTFAEGIGVSLGDNLEGLTDDDAE</sequence>
<dbReference type="OrthoDB" id="9787127at2"/>
<dbReference type="RefSeq" id="WP_091614573.1">
    <property type="nucleotide sequence ID" value="NZ_FMCX01000010.1"/>
</dbReference>
<protein>
    <recommendedName>
        <fullName evidence="1">GmrSD restriction endonucleases N-terminal domain-containing protein</fullName>
    </recommendedName>
</protein>
<evidence type="ECO:0000313" key="3">
    <source>
        <dbReference type="Proteomes" id="UP000199504"/>
    </source>
</evidence>
<evidence type="ECO:0000313" key="2">
    <source>
        <dbReference type="EMBL" id="SCF44507.1"/>
    </source>
</evidence>
<keyword evidence="3" id="KW-1185">Reference proteome</keyword>
<proteinExistence type="predicted"/>
<dbReference type="Proteomes" id="UP000199504">
    <property type="component" value="Unassembled WGS sequence"/>
</dbReference>
<name>A0A1C5AH09_9ACTN</name>
<dbReference type="STRING" id="262898.GA0070564_110101"/>
<organism evidence="2 3">
    <name type="scientific">Micromonospora mirobrigensis</name>
    <dbReference type="NCBI Taxonomy" id="262898"/>
    <lineage>
        <taxon>Bacteria</taxon>
        <taxon>Bacillati</taxon>
        <taxon>Actinomycetota</taxon>
        <taxon>Actinomycetes</taxon>
        <taxon>Micromonosporales</taxon>
        <taxon>Micromonosporaceae</taxon>
        <taxon>Micromonospora</taxon>
    </lineage>
</organism>
<gene>
    <name evidence="2" type="ORF">GA0070564_110101</name>
</gene>
<dbReference type="PANTHER" id="PTHR37292">
    <property type="entry name" value="VNG6097C"/>
    <property type="match status" value="1"/>
</dbReference>
<reference evidence="3" key="1">
    <citation type="submission" date="2016-06" db="EMBL/GenBank/DDBJ databases">
        <authorList>
            <person name="Varghese N."/>
            <person name="Submissions Spin"/>
        </authorList>
    </citation>
    <scope>NUCLEOTIDE SEQUENCE [LARGE SCALE GENOMIC DNA]</scope>
    <source>
        <strain evidence="3">DSM 44830</strain>
    </source>
</reference>
<feature type="domain" description="GmrSD restriction endonucleases N-terminal" evidence="1">
    <location>
        <begin position="19"/>
        <end position="234"/>
    </location>
</feature>